<evidence type="ECO:0000313" key="3">
    <source>
        <dbReference type="EMBL" id="QNM09314.1"/>
    </source>
</evidence>
<evidence type="ECO:0000259" key="2">
    <source>
        <dbReference type="Pfam" id="PF13240"/>
    </source>
</evidence>
<dbReference type="Proteomes" id="UP000515860">
    <property type="component" value="Chromosome"/>
</dbReference>
<name>A0A7G9GET2_9FIRM</name>
<proteinExistence type="predicted"/>
<evidence type="ECO:0000256" key="1">
    <source>
        <dbReference type="SAM" id="Phobius"/>
    </source>
</evidence>
<accession>A0A7G9GET2</accession>
<keyword evidence="1" id="KW-0812">Transmembrane</keyword>
<dbReference type="AlphaFoldDB" id="A0A7G9GET2"/>
<protein>
    <submittedName>
        <fullName evidence="3">Zinc ribbon domain-containing protein</fullName>
    </submittedName>
</protein>
<dbReference type="Pfam" id="PF13240">
    <property type="entry name" value="Zn_Ribbon_1"/>
    <property type="match status" value="1"/>
</dbReference>
<keyword evidence="1" id="KW-0472">Membrane</keyword>
<evidence type="ECO:0000313" key="4">
    <source>
        <dbReference type="Proteomes" id="UP000515860"/>
    </source>
</evidence>
<dbReference type="RefSeq" id="WP_118645985.1">
    <property type="nucleotide sequence ID" value="NZ_CP060635.1"/>
</dbReference>
<dbReference type="EMBL" id="CP060635">
    <property type="protein sequence ID" value="QNM09314.1"/>
    <property type="molecule type" value="Genomic_DNA"/>
</dbReference>
<sequence length="101" mass="11425">MKKFRLILALLTIVSGIYMIYANVSVSGYRLLTMNSAAGHRVAVSYRWSVVVFLVLVILNALAVFIEKKHKHKPMTCPNCGSVHGEKDKFCKKCGYSFQKR</sequence>
<feature type="transmembrane region" description="Helical" evidence="1">
    <location>
        <begin position="46"/>
        <end position="66"/>
    </location>
</feature>
<feature type="domain" description="Zinc-ribbon" evidence="2">
    <location>
        <begin position="77"/>
        <end position="97"/>
    </location>
</feature>
<dbReference type="InterPro" id="IPR026870">
    <property type="entry name" value="Zinc_ribbon_dom"/>
</dbReference>
<reference evidence="3 4" key="1">
    <citation type="submission" date="2020-08" db="EMBL/GenBank/DDBJ databases">
        <authorList>
            <person name="Liu C."/>
            <person name="Sun Q."/>
        </authorList>
    </citation>
    <scope>NUCLEOTIDE SEQUENCE [LARGE SCALE GENOMIC DNA]</scope>
    <source>
        <strain evidence="3 4">NSJ-29</strain>
    </source>
</reference>
<gene>
    <name evidence="3" type="ORF">H9Q79_03220</name>
</gene>
<dbReference type="KEGG" id="whj:H9Q79_03220"/>
<organism evidence="3 4">
    <name type="scientific">Wansuia hejianensis</name>
    <dbReference type="NCBI Taxonomy" id="2763667"/>
    <lineage>
        <taxon>Bacteria</taxon>
        <taxon>Bacillati</taxon>
        <taxon>Bacillota</taxon>
        <taxon>Clostridia</taxon>
        <taxon>Lachnospirales</taxon>
        <taxon>Lachnospiraceae</taxon>
        <taxon>Wansuia</taxon>
    </lineage>
</organism>
<keyword evidence="4" id="KW-1185">Reference proteome</keyword>
<keyword evidence="1" id="KW-1133">Transmembrane helix</keyword>